<gene>
    <name evidence="1" type="ORF">BA086_13750</name>
</gene>
<organism evidence="1">
    <name type="scientific">Salmonella enterica</name>
    <name type="common">Salmonella choleraesuis</name>
    <dbReference type="NCBI Taxonomy" id="28901"/>
    <lineage>
        <taxon>Bacteria</taxon>
        <taxon>Pseudomonadati</taxon>
        <taxon>Pseudomonadota</taxon>
        <taxon>Gammaproteobacteria</taxon>
        <taxon>Enterobacterales</taxon>
        <taxon>Enterobacteriaceae</taxon>
        <taxon>Salmonella</taxon>
    </lineage>
</organism>
<dbReference type="RefSeq" id="WP_023185157.1">
    <property type="nucleotide sequence ID" value="NZ_CP184869.1"/>
</dbReference>
<reference evidence="1" key="1">
    <citation type="submission" date="2018-07" db="EMBL/GenBank/DDBJ databases">
        <authorList>
            <consortium name="GenomeTrakr network: Whole genome sequencing for foodborne pathogen traceback"/>
        </authorList>
    </citation>
    <scope>NUCLEOTIDE SEQUENCE [LARGE SCALE GENOMIC DNA]</scope>
    <source>
        <strain evidence="1">FDA00010322</strain>
    </source>
</reference>
<dbReference type="EMBL" id="RSUZ01000013">
    <property type="protein sequence ID" value="MIV64121.1"/>
    <property type="molecule type" value="Genomic_DNA"/>
</dbReference>
<name>A0A3W8VY13_SALER</name>
<evidence type="ECO:0000313" key="1">
    <source>
        <dbReference type="EMBL" id="MIV64121.1"/>
    </source>
</evidence>
<sequence length="310" mass="34745">MNDDKIFKSLNDRIAFVQREVDSLSLTSNHTFADRVLFNSMDSHLSDLLEEKRHIESRHPLVDFMELRLRGALVDFGTIPLELLSALSGSLAGLIQKATHRISSGKDSSRVPQSIRTQLDMRLADLTPGSTRLAITFSTGSCELVDTVSSHAVKEIFSLLGTDNDVEFISKIAEIGTNSAASLQKIAQECEKNNLNFDLSWVGPLSNGKRHVSLNNERLRKLSQRLMTTHVSKPYDEIITGELALLSMFGKLEIVNEFGKFKCSYPIEMLGNLQSKYKVGERVSVIATVTEIHNERLNYVKKNLMIKSFQ</sequence>
<proteinExistence type="predicted"/>
<comment type="caution">
    <text evidence="1">The sequence shown here is derived from an EMBL/GenBank/DDBJ whole genome shotgun (WGS) entry which is preliminary data.</text>
</comment>
<dbReference type="AlphaFoldDB" id="A0A3W8VY13"/>
<protein>
    <submittedName>
        <fullName evidence="1">Uncharacterized protein</fullName>
    </submittedName>
</protein>
<dbReference type="Proteomes" id="UP000885414">
    <property type="component" value="Unassembled WGS sequence"/>
</dbReference>
<accession>A0A3W8VY13</accession>